<protein>
    <submittedName>
        <fullName evidence="2">Uncharacterized protein</fullName>
    </submittedName>
</protein>
<accession>A0A9X1K0C8</accession>
<keyword evidence="3" id="KW-1185">Reference proteome</keyword>
<name>A0A9X1K0C8_9RHOB</name>
<dbReference type="AlphaFoldDB" id="A0A9X1K0C8"/>
<feature type="chain" id="PRO_5040824849" evidence="1">
    <location>
        <begin position="33"/>
        <end position="420"/>
    </location>
</feature>
<gene>
    <name evidence="2" type="ORF">KX928_00950</name>
</gene>
<feature type="signal peptide" evidence="1">
    <location>
        <begin position="1"/>
        <end position="32"/>
    </location>
</feature>
<dbReference type="EMBL" id="JAHXDN010000001">
    <property type="protein sequence ID" value="MBW4706348.1"/>
    <property type="molecule type" value="Genomic_DNA"/>
</dbReference>
<evidence type="ECO:0000313" key="2">
    <source>
        <dbReference type="EMBL" id="MBW4706348.1"/>
    </source>
</evidence>
<proteinExistence type="predicted"/>
<keyword evidence="1" id="KW-0732">Signal</keyword>
<comment type="caution">
    <text evidence="2">The sequence shown here is derived from an EMBL/GenBank/DDBJ whole genome shotgun (WGS) entry which is preliminary data.</text>
</comment>
<dbReference type="Proteomes" id="UP001138661">
    <property type="component" value="Unassembled WGS sequence"/>
</dbReference>
<dbReference type="RefSeq" id="WP_219497914.1">
    <property type="nucleotide sequence ID" value="NZ_JAHXDN010000001.1"/>
</dbReference>
<sequence>MPYTMTAKFHSSRQAIRLATSLFGLSVLTAIAAPAAAQSAAPVLKSAGAIEFSDDVLFVGDSAGNQVVAFQLGAETLTDQANYQLGRPQTFEGRTIVEDLPADIGRLTGAPADQITINDVAVHAATQQIVVSAHRGLGPDAVPVLARINDGAVELIDHAGLSATVHALGAPPAQAALEFGQPAAFYTITDIDHYNGELFVSGVSGEDFDSTLRRIAYPFTGEQSETQIEIWHAVHAQWETRAPIISQTIAEVDGVPTLVAVYACTPLVRIPLSDLTDGAQIRGEMIGELGYGNTPIDIFAYNNPMDGSDNVLVTNTNRSANAIPLQLIADAEPMAVDVPNNFGPAGLTGFPVPLSGVQHIDLINDNWAVAVRPDPKDPTRIQVQSLLVPFFFNRADHMVEMNWPGTADPFGYRQFPPLDL</sequence>
<evidence type="ECO:0000256" key="1">
    <source>
        <dbReference type="SAM" id="SignalP"/>
    </source>
</evidence>
<reference evidence="2" key="1">
    <citation type="submission" date="2021-07" db="EMBL/GenBank/DDBJ databases">
        <title>Roseobacter insulae sp. nov., isolated from a tidal flat.</title>
        <authorList>
            <person name="Park S."/>
            <person name="Yoon J.-H."/>
        </authorList>
    </citation>
    <scope>NUCLEOTIDE SEQUENCE</scope>
    <source>
        <strain evidence="2">YSTF-M11</strain>
    </source>
</reference>
<organism evidence="2 3">
    <name type="scientific">Roseobacter insulae</name>
    <dbReference type="NCBI Taxonomy" id="2859783"/>
    <lineage>
        <taxon>Bacteria</taxon>
        <taxon>Pseudomonadati</taxon>
        <taxon>Pseudomonadota</taxon>
        <taxon>Alphaproteobacteria</taxon>
        <taxon>Rhodobacterales</taxon>
        <taxon>Roseobacteraceae</taxon>
        <taxon>Roseobacter</taxon>
    </lineage>
</organism>
<evidence type="ECO:0000313" key="3">
    <source>
        <dbReference type="Proteomes" id="UP001138661"/>
    </source>
</evidence>